<evidence type="ECO:0000256" key="2">
    <source>
        <dbReference type="ARBA" id="ARBA00022723"/>
    </source>
</evidence>
<dbReference type="InterPro" id="IPR051134">
    <property type="entry name" value="PPP_phosphatase"/>
</dbReference>
<dbReference type="PANTHER" id="PTHR45668:SF5">
    <property type="entry name" value="SERINE_THREONINE-PROTEIN PHOSPHATASE 5"/>
    <property type="match status" value="1"/>
</dbReference>
<dbReference type="InterPro" id="IPR004843">
    <property type="entry name" value="Calcineurin-like_PHP"/>
</dbReference>
<dbReference type="Gene3D" id="3.60.21.10">
    <property type="match status" value="1"/>
</dbReference>
<evidence type="ECO:0000259" key="5">
    <source>
        <dbReference type="SMART" id="SM00156"/>
    </source>
</evidence>
<comment type="caution">
    <text evidence="6">The sequence shown here is derived from an EMBL/GenBank/DDBJ whole genome shotgun (WGS) entry which is preliminary data.</text>
</comment>
<organism evidence="6 7">
    <name type="scientific">Reticulomyxa filosa</name>
    <dbReference type="NCBI Taxonomy" id="46433"/>
    <lineage>
        <taxon>Eukaryota</taxon>
        <taxon>Sar</taxon>
        <taxon>Rhizaria</taxon>
        <taxon>Retaria</taxon>
        <taxon>Foraminifera</taxon>
        <taxon>Monothalamids</taxon>
        <taxon>Reticulomyxidae</taxon>
        <taxon>Reticulomyxa</taxon>
    </lineage>
</organism>
<feature type="region of interest" description="Disordered" evidence="4">
    <location>
        <begin position="1"/>
        <end position="29"/>
    </location>
</feature>
<evidence type="ECO:0000256" key="4">
    <source>
        <dbReference type="SAM" id="MobiDB-lite"/>
    </source>
</evidence>
<dbReference type="GO" id="GO:0046872">
    <property type="term" value="F:metal ion binding"/>
    <property type="evidence" value="ECO:0007669"/>
    <property type="project" value="UniProtKB-KW"/>
</dbReference>
<dbReference type="EMBL" id="ASPP01005720">
    <property type="protein sequence ID" value="ETO30011.1"/>
    <property type="molecule type" value="Genomic_DNA"/>
</dbReference>
<dbReference type="AlphaFoldDB" id="X6NVH8"/>
<dbReference type="SUPFAM" id="SSF56300">
    <property type="entry name" value="Metallo-dependent phosphatases"/>
    <property type="match status" value="1"/>
</dbReference>
<proteinExistence type="predicted"/>
<dbReference type="InterPro" id="IPR006186">
    <property type="entry name" value="Ser/Thr-sp_prot-phosphatase"/>
</dbReference>
<dbReference type="GO" id="GO:0016787">
    <property type="term" value="F:hydrolase activity"/>
    <property type="evidence" value="ECO:0007669"/>
    <property type="project" value="InterPro"/>
</dbReference>
<name>X6NVH8_RETFI</name>
<dbReference type="PANTHER" id="PTHR45668">
    <property type="entry name" value="SERINE/THREONINE-PROTEIN PHOSPHATASE 5-RELATED"/>
    <property type="match status" value="1"/>
</dbReference>
<protein>
    <recommendedName>
        <fullName evidence="5">Serine/threonine specific protein phosphatases domain-containing protein</fullName>
    </recommendedName>
</protein>
<feature type="region of interest" description="Disordered" evidence="4">
    <location>
        <begin position="71"/>
        <end position="110"/>
    </location>
</feature>
<accession>X6NVH8</accession>
<keyword evidence="3" id="KW-0464">Manganese</keyword>
<keyword evidence="2" id="KW-0479">Metal-binding</keyword>
<dbReference type="Pfam" id="PF00149">
    <property type="entry name" value="Metallophos"/>
    <property type="match status" value="1"/>
</dbReference>
<feature type="domain" description="Serine/threonine specific protein phosphatases" evidence="5">
    <location>
        <begin position="101"/>
        <end position="414"/>
    </location>
</feature>
<dbReference type="OrthoDB" id="445564at2759"/>
<feature type="compositionally biased region" description="Basic and acidic residues" evidence="4">
    <location>
        <begin position="1"/>
        <end position="10"/>
    </location>
</feature>
<evidence type="ECO:0000256" key="3">
    <source>
        <dbReference type="ARBA" id="ARBA00023211"/>
    </source>
</evidence>
<dbReference type="PRINTS" id="PR00114">
    <property type="entry name" value="STPHPHTASE"/>
</dbReference>
<sequence length="530" mass="61023">MQPLKEEQKPEVQAMTSESKIGSEEERVMKTETSDSALAKCDTYLHINIYKYDFLFFFFFCKRLKKKKKKKKKKKSKICRPNNSHPNVVHYNLPSQSTNGSDAHVGKDEKTDDVTNVSCNVSTALTGQENGNATRITVCGDVHGQYYDFLNIFKLNGVPNANNPYLFNGDFVDRGSWSMEVILVMLSWKCVLPTHFMMTRGNHESKNMNEMYGFKGEVEHKYETRIYQLFCELFNWLPLAYILGSISYLSHNVLMCLKQLFQFFCNKPKQSGNKIFVCHGGLFQEEHVKIKDLQQLNRVCQPSEGNINPPKEASIMSDLLWSDPQPLYGRAPSKRGGGIMFGPDITKNFLQENNLQMVIRSHEVEKDGFKIHHNGQLVTIFSAPNYVDSMGNKGAYILLNQNYRPTYYQFDAVEHPDVKPMVCSSIAQLNPRAFVYTYFCMLFTGLCCRSNVVYEFYVTNGQASACMSRFILFLCFSSLSQPAPCWRSFLEFHWSTFSTWCKKKFLQINDISGCNNYSYCIINITFRFLA</sequence>
<evidence type="ECO:0000313" key="6">
    <source>
        <dbReference type="EMBL" id="ETO30011.1"/>
    </source>
</evidence>
<dbReference type="SMART" id="SM00156">
    <property type="entry name" value="PP2Ac"/>
    <property type="match status" value="1"/>
</dbReference>
<dbReference type="InterPro" id="IPR029052">
    <property type="entry name" value="Metallo-depent_PP-like"/>
</dbReference>
<comment type="cofactor">
    <cofactor evidence="1">
        <name>Mn(2+)</name>
        <dbReference type="ChEBI" id="CHEBI:29035"/>
    </cofactor>
</comment>
<dbReference type="Proteomes" id="UP000023152">
    <property type="component" value="Unassembled WGS sequence"/>
</dbReference>
<keyword evidence="7" id="KW-1185">Reference proteome</keyword>
<evidence type="ECO:0000256" key="1">
    <source>
        <dbReference type="ARBA" id="ARBA00001936"/>
    </source>
</evidence>
<gene>
    <name evidence="6" type="ORF">RFI_07108</name>
</gene>
<reference evidence="6 7" key="1">
    <citation type="journal article" date="2013" name="Curr. Biol.">
        <title>The Genome of the Foraminiferan Reticulomyxa filosa.</title>
        <authorList>
            <person name="Glockner G."/>
            <person name="Hulsmann N."/>
            <person name="Schleicher M."/>
            <person name="Noegel A.A."/>
            <person name="Eichinger L."/>
            <person name="Gallinger C."/>
            <person name="Pawlowski J."/>
            <person name="Sierra R."/>
            <person name="Euteneuer U."/>
            <person name="Pillet L."/>
            <person name="Moustafa A."/>
            <person name="Platzer M."/>
            <person name="Groth M."/>
            <person name="Szafranski K."/>
            <person name="Schliwa M."/>
        </authorList>
    </citation>
    <scope>NUCLEOTIDE SEQUENCE [LARGE SCALE GENOMIC DNA]</scope>
</reference>
<evidence type="ECO:0000313" key="7">
    <source>
        <dbReference type="Proteomes" id="UP000023152"/>
    </source>
</evidence>